<protein>
    <submittedName>
        <fullName evidence="2">Pilus assembly protein</fullName>
    </submittedName>
</protein>
<dbReference type="EMBL" id="CP060825">
    <property type="protein sequence ID" value="QNP67508.1"/>
    <property type="molecule type" value="Genomic_DNA"/>
</dbReference>
<accession>A0A7H0I3Z2</accession>
<keyword evidence="1" id="KW-0812">Transmembrane</keyword>
<evidence type="ECO:0000313" key="2">
    <source>
        <dbReference type="EMBL" id="QNP67508.1"/>
    </source>
</evidence>
<evidence type="ECO:0000256" key="1">
    <source>
        <dbReference type="SAM" id="Phobius"/>
    </source>
</evidence>
<name>A0A7H0I3Z2_9ACTN</name>
<evidence type="ECO:0000313" key="3">
    <source>
        <dbReference type="Proteomes" id="UP000516230"/>
    </source>
</evidence>
<proteinExistence type="predicted"/>
<keyword evidence="1" id="KW-1133">Transmembrane helix</keyword>
<sequence length="113" mass="11534">MAVEFLGMLPLIAAVCVILWQSALLGYTYILAGDAADSAARAGAVGPAPAAQCRSAATEDLDTWRQGSSVSCGSAAGGLYEAEVRLRVPVLFPGFVSFPFDVTGHAATVEEGG</sequence>
<gene>
    <name evidence="2" type="ORF">IAG43_20365</name>
</gene>
<dbReference type="Proteomes" id="UP000516230">
    <property type="component" value="Chromosome"/>
</dbReference>
<reference evidence="2 3" key="1">
    <citation type="submission" date="2020-08" db="EMBL/GenBank/DDBJ databases">
        <title>A novel species.</title>
        <authorList>
            <person name="Gao J."/>
        </authorList>
    </citation>
    <scope>NUCLEOTIDE SEQUENCE [LARGE SCALE GENOMIC DNA]</scope>
    <source>
        <strain evidence="2 3">CRPJ-33</strain>
    </source>
</reference>
<dbReference type="KEGG" id="sgj:IAG43_20365"/>
<keyword evidence="3" id="KW-1185">Reference proteome</keyword>
<feature type="transmembrane region" description="Helical" evidence="1">
    <location>
        <begin position="6"/>
        <end position="32"/>
    </location>
</feature>
<dbReference type="AlphaFoldDB" id="A0A7H0I3Z2"/>
<keyword evidence="1" id="KW-0472">Membrane</keyword>
<organism evidence="2 3">
    <name type="scientific">Streptomyces genisteinicus</name>
    <dbReference type="NCBI Taxonomy" id="2768068"/>
    <lineage>
        <taxon>Bacteria</taxon>
        <taxon>Bacillati</taxon>
        <taxon>Actinomycetota</taxon>
        <taxon>Actinomycetes</taxon>
        <taxon>Kitasatosporales</taxon>
        <taxon>Streptomycetaceae</taxon>
        <taxon>Streptomyces</taxon>
    </lineage>
</organism>